<feature type="compositionally biased region" description="Pro residues" evidence="1">
    <location>
        <begin position="95"/>
        <end position="106"/>
    </location>
</feature>
<feature type="compositionally biased region" description="Acidic residues" evidence="1">
    <location>
        <begin position="68"/>
        <end position="77"/>
    </location>
</feature>
<dbReference type="EMBL" id="JAHKKG010000001">
    <property type="protein sequence ID" value="MBU2661921.1"/>
    <property type="molecule type" value="Genomic_DNA"/>
</dbReference>
<dbReference type="Proteomes" id="UP001519654">
    <property type="component" value="Unassembled WGS sequence"/>
</dbReference>
<protein>
    <submittedName>
        <fullName evidence="2">Uncharacterized protein</fullName>
    </submittedName>
</protein>
<evidence type="ECO:0000313" key="2">
    <source>
        <dbReference type="EMBL" id="MBU2661921.1"/>
    </source>
</evidence>
<evidence type="ECO:0000256" key="1">
    <source>
        <dbReference type="SAM" id="MobiDB-lite"/>
    </source>
</evidence>
<comment type="caution">
    <text evidence="2">The sequence shown here is derived from an EMBL/GenBank/DDBJ whole genome shotgun (WGS) entry which is preliminary data.</text>
</comment>
<proteinExistence type="predicted"/>
<name>A0ABS5YF43_9ACTN</name>
<reference evidence="2 3" key="1">
    <citation type="submission" date="2021-06" db="EMBL/GenBank/DDBJ databases">
        <title>Actinoplanes lichenicola sp. nov., and Actinoplanes ovalisporus sp. nov., isolated from lichen in Thailand.</title>
        <authorList>
            <person name="Saeng-In P."/>
            <person name="Kanchanasin P."/>
            <person name="Yuki M."/>
            <person name="Kudo T."/>
            <person name="Ohkuma M."/>
            <person name="Phongsopitanun W."/>
            <person name="Tanasupawat S."/>
        </authorList>
    </citation>
    <scope>NUCLEOTIDE SEQUENCE [LARGE SCALE GENOMIC DNA]</scope>
    <source>
        <strain evidence="2 3">NBRC 110975</strain>
    </source>
</reference>
<keyword evidence="3" id="KW-1185">Reference proteome</keyword>
<evidence type="ECO:0000313" key="3">
    <source>
        <dbReference type="Proteomes" id="UP001519654"/>
    </source>
</evidence>
<gene>
    <name evidence="2" type="ORF">KOI35_00220</name>
</gene>
<accession>A0ABS5YF43</accession>
<feature type="region of interest" description="Disordered" evidence="1">
    <location>
        <begin position="1"/>
        <end position="106"/>
    </location>
</feature>
<organism evidence="2 3">
    <name type="scientific">Paractinoplanes bogorensis</name>
    <dbReference type="NCBI Taxonomy" id="1610840"/>
    <lineage>
        <taxon>Bacteria</taxon>
        <taxon>Bacillati</taxon>
        <taxon>Actinomycetota</taxon>
        <taxon>Actinomycetes</taxon>
        <taxon>Micromonosporales</taxon>
        <taxon>Micromonosporaceae</taxon>
        <taxon>Paractinoplanes</taxon>
    </lineage>
</organism>
<feature type="compositionally biased region" description="Basic and acidic residues" evidence="1">
    <location>
        <begin position="35"/>
        <end position="45"/>
    </location>
</feature>
<sequence>MSDMTRENFNTEAAEGERDRRFHGGAPAHLDDDELARRTEQERADAGVSDYDPGDVPPATDDPVPYDPDADAVEQDIESVTARQESEGETTPLSPDNPFPPTRYAE</sequence>